<dbReference type="CDD" id="cd00190">
    <property type="entry name" value="Tryp_SPc"/>
    <property type="match status" value="1"/>
</dbReference>
<dbReference type="InterPro" id="IPR018114">
    <property type="entry name" value="TRYPSIN_HIS"/>
</dbReference>
<dbReference type="GO" id="GO:0004252">
    <property type="term" value="F:serine-type endopeptidase activity"/>
    <property type="evidence" value="ECO:0007669"/>
    <property type="project" value="InterPro"/>
</dbReference>
<evidence type="ECO:0000256" key="7">
    <source>
        <dbReference type="SAM" id="SignalP"/>
    </source>
</evidence>
<evidence type="ECO:0000313" key="9">
    <source>
        <dbReference type="EMBL" id="KAK9881107.1"/>
    </source>
</evidence>
<feature type="signal peptide" evidence="7">
    <location>
        <begin position="1"/>
        <end position="18"/>
    </location>
</feature>
<dbReference type="GO" id="GO:0006508">
    <property type="term" value="P:proteolysis"/>
    <property type="evidence" value="ECO:0007669"/>
    <property type="project" value="InterPro"/>
</dbReference>
<evidence type="ECO:0000256" key="1">
    <source>
        <dbReference type="ARBA" id="ARBA00004613"/>
    </source>
</evidence>
<dbReference type="PRINTS" id="PR00722">
    <property type="entry name" value="CHYMOTRYPSIN"/>
</dbReference>
<evidence type="ECO:0000256" key="2">
    <source>
        <dbReference type="ARBA" id="ARBA00022525"/>
    </source>
</evidence>
<keyword evidence="7" id="KW-0732">Signal</keyword>
<dbReference type="InterPro" id="IPR001254">
    <property type="entry name" value="Trypsin_dom"/>
</dbReference>
<dbReference type="InterPro" id="IPR041515">
    <property type="entry name" value="PPAF-2-like_Clip"/>
</dbReference>
<gene>
    <name evidence="9" type="ORF">WA026_014453</name>
</gene>
<dbReference type="GO" id="GO:0005576">
    <property type="term" value="C:extracellular region"/>
    <property type="evidence" value="ECO:0007669"/>
    <property type="project" value="UniProtKB-SubCell"/>
</dbReference>
<dbReference type="Pfam" id="PF00089">
    <property type="entry name" value="Trypsin"/>
    <property type="match status" value="1"/>
</dbReference>
<keyword evidence="3" id="KW-1015">Disulfide bond</keyword>
<accession>A0AAW1UKN7</accession>
<dbReference type="Gene3D" id="2.40.10.10">
    <property type="entry name" value="Trypsin-like serine proteases"/>
    <property type="match status" value="1"/>
</dbReference>
<name>A0AAW1UKN7_9CUCU</name>
<comment type="subcellular location">
    <subcellularLocation>
        <location evidence="1">Secreted</location>
    </subcellularLocation>
</comment>
<dbReference type="PROSITE" id="PS50240">
    <property type="entry name" value="TRYPSIN_DOM"/>
    <property type="match status" value="1"/>
</dbReference>
<dbReference type="InterPro" id="IPR043504">
    <property type="entry name" value="Peptidase_S1_PA_chymotrypsin"/>
</dbReference>
<keyword evidence="2" id="KW-0964">Secreted</keyword>
<evidence type="ECO:0000259" key="8">
    <source>
        <dbReference type="PROSITE" id="PS50240"/>
    </source>
</evidence>
<proteinExistence type="inferred from homology"/>
<evidence type="ECO:0000256" key="3">
    <source>
        <dbReference type="ARBA" id="ARBA00023157"/>
    </source>
</evidence>
<protein>
    <recommendedName>
        <fullName evidence="5">Phenoloxidase-activating factor 2</fullName>
    </recommendedName>
    <alternativeName>
        <fullName evidence="6">Prophenoloxidase-activating factor II</fullName>
    </alternativeName>
</protein>
<dbReference type="FunFam" id="2.40.10.10:FF:000038">
    <property type="entry name" value="Serine protease"/>
    <property type="match status" value="1"/>
</dbReference>
<organism evidence="9 10">
    <name type="scientific">Henosepilachna vigintioctopunctata</name>
    <dbReference type="NCBI Taxonomy" id="420089"/>
    <lineage>
        <taxon>Eukaryota</taxon>
        <taxon>Metazoa</taxon>
        <taxon>Ecdysozoa</taxon>
        <taxon>Arthropoda</taxon>
        <taxon>Hexapoda</taxon>
        <taxon>Insecta</taxon>
        <taxon>Pterygota</taxon>
        <taxon>Neoptera</taxon>
        <taxon>Endopterygota</taxon>
        <taxon>Coleoptera</taxon>
        <taxon>Polyphaga</taxon>
        <taxon>Cucujiformia</taxon>
        <taxon>Coccinelloidea</taxon>
        <taxon>Coccinellidae</taxon>
        <taxon>Epilachninae</taxon>
        <taxon>Epilachnini</taxon>
        <taxon>Henosepilachna</taxon>
    </lineage>
</organism>
<dbReference type="InterPro" id="IPR009003">
    <property type="entry name" value="Peptidase_S1_PA"/>
</dbReference>
<evidence type="ECO:0000313" key="10">
    <source>
        <dbReference type="Proteomes" id="UP001431783"/>
    </source>
</evidence>
<feature type="chain" id="PRO_5043699417" description="Phenoloxidase-activating factor 2" evidence="7">
    <location>
        <begin position="19"/>
        <end position="360"/>
    </location>
</feature>
<dbReference type="Pfam" id="PF18322">
    <property type="entry name" value="CLIP_1"/>
    <property type="match status" value="1"/>
</dbReference>
<dbReference type="PROSITE" id="PS00134">
    <property type="entry name" value="TRYPSIN_HIS"/>
    <property type="match status" value="1"/>
</dbReference>
<dbReference type="SUPFAM" id="SSF50494">
    <property type="entry name" value="Trypsin-like serine proteases"/>
    <property type="match status" value="1"/>
</dbReference>
<keyword evidence="10" id="KW-1185">Reference proteome</keyword>
<dbReference type="Proteomes" id="UP001431783">
    <property type="component" value="Unassembled WGS sequence"/>
</dbReference>
<dbReference type="PANTHER" id="PTHR24256">
    <property type="entry name" value="TRYPTASE-RELATED"/>
    <property type="match status" value="1"/>
</dbReference>
<dbReference type="InterPro" id="IPR001314">
    <property type="entry name" value="Peptidase_S1A"/>
</dbReference>
<feature type="domain" description="Peptidase S1" evidence="8">
    <location>
        <begin position="102"/>
        <end position="348"/>
    </location>
</feature>
<dbReference type="InterPro" id="IPR051487">
    <property type="entry name" value="Ser/Thr_Proteases_Immune/Dev"/>
</dbReference>
<evidence type="ECO:0000256" key="5">
    <source>
        <dbReference type="ARBA" id="ARBA00068096"/>
    </source>
</evidence>
<evidence type="ECO:0000256" key="4">
    <source>
        <dbReference type="ARBA" id="ARBA00024195"/>
    </source>
</evidence>
<dbReference type="SMART" id="SM00020">
    <property type="entry name" value="Tryp_SPc"/>
    <property type="match status" value="1"/>
</dbReference>
<reference evidence="9 10" key="1">
    <citation type="submission" date="2023-03" db="EMBL/GenBank/DDBJ databases">
        <title>Genome insight into feeding habits of ladybird beetles.</title>
        <authorList>
            <person name="Li H.-S."/>
            <person name="Huang Y.-H."/>
            <person name="Pang H."/>
        </authorList>
    </citation>
    <scope>NUCLEOTIDE SEQUENCE [LARGE SCALE GENOMIC DNA]</scope>
    <source>
        <strain evidence="9">SYSU_2023b</strain>
        <tissue evidence="9">Whole body</tissue>
    </source>
</reference>
<evidence type="ECO:0000256" key="6">
    <source>
        <dbReference type="ARBA" id="ARBA00076468"/>
    </source>
</evidence>
<dbReference type="EMBL" id="JARQZJ010000067">
    <property type="protein sequence ID" value="KAK9881107.1"/>
    <property type="molecule type" value="Genomic_DNA"/>
</dbReference>
<comment type="similarity">
    <text evidence="4">Belongs to the peptidase S1 family. CLIP subfamily.</text>
</comment>
<comment type="caution">
    <text evidence="9">The sequence shown here is derived from an EMBL/GenBank/DDBJ whole genome shotgun (WGS) entry which is preliminary data.</text>
</comment>
<sequence>MMCLRALCLVLLCAVVGAKNVIPLEFMAKPCKCVPQHMCIDDDSTLAGIGYVDIRLMREECEGNNEICCDNIVKNGNTYGTKPVAQSIFNTCGFESPLLPRILGNNKISFGEFPWMTAILMINKTSKFDVVKCGSSLIHPQVVLTAAHCIFKKDISLFTIRAGQLDMEDAAPVQPHQDRLIKDVTIHKGYDPHSLKNDIALIFLNEPFMLSGNVKTVCLPGRNMKSIGNSCYASGWGVDSFSKIEQSTVLKKINLPLISRSECIFKLRETRLGSFFTLHRSFICAGGERGKDTCTGDGGSPLVCPMDDRSNRYIQMGIVSWGIGCGSEIPGVYVNVNLFSSWIDEQMLRKKMDITVYKFR</sequence>
<dbReference type="AlphaFoldDB" id="A0AAW1UKN7"/>